<gene>
    <name evidence="1" type="ORF">BU16DRAFT_555811</name>
</gene>
<proteinExistence type="predicted"/>
<name>A0A6A6R989_9PEZI</name>
<dbReference type="EMBL" id="MU004182">
    <property type="protein sequence ID" value="KAF2501318.1"/>
    <property type="molecule type" value="Genomic_DNA"/>
</dbReference>
<reference evidence="1" key="1">
    <citation type="journal article" date="2020" name="Stud. Mycol.">
        <title>101 Dothideomycetes genomes: a test case for predicting lifestyles and emergence of pathogens.</title>
        <authorList>
            <person name="Haridas S."/>
            <person name="Albert R."/>
            <person name="Binder M."/>
            <person name="Bloem J."/>
            <person name="Labutti K."/>
            <person name="Salamov A."/>
            <person name="Andreopoulos B."/>
            <person name="Baker S."/>
            <person name="Barry K."/>
            <person name="Bills G."/>
            <person name="Bluhm B."/>
            <person name="Cannon C."/>
            <person name="Castanera R."/>
            <person name="Culley D."/>
            <person name="Daum C."/>
            <person name="Ezra D."/>
            <person name="Gonzalez J."/>
            <person name="Henrissat B."/>
            <person name="Kuo A."/>
            <person name="Liang C."/>
            <person name="Lipzen A."/>
            <person name="Lutzoni F."/>
            <person name="Magnuson J."/>
            <person name="Mondo S."/>
            <person name="Nolan M."/>
            <person name="Ohm R."/>
            <person name="Pangilinan J."/>
            <person name="Park H.-J."/>
            <person name="Ramirez L."/>
            <person name="Alfaro M."/>
            <person name="Sun H."/>
            <person name="Tritt A."/>
            <person name="Yoshinaga Y."/>
            <person name="Zwiers L.-H."/>
            <person name="Turgeon B."/>
            <person name="Goodwin S."/>
            <person name="Spatafora J."/>
            <person name="Crous P."/>
            <person name="Grigoriev I."/>
        </authorList>
    </citation>
    <scope>NUCLEOTIDE SEQUENCE</scope>
    <source>
        <strain evidence="1">CBS 269.34</strain>
    </source>
</reference>
<dbReference type="AlphaFoldDB" id="A0A6A6R989"/>
<dbReference type="Pfam" id="PF11951">
    <property type="entry name" value="Fungal_trans_2"/>
    <property type="match status" value="1"/>
</dbReference>
<sequence>MVDLIFRDNTESTKARVGRRELMVIEDSPIIKTACNWPNISAFEASLQPQSIDDQALACFFTDWAWAPKPYTFSLDFLPREYSRVNPERRNCCMTAATRAVSLAHLAHKSRDPKIRQLADTEYVSALSSTNQALSISAEAMQDETMMAVHLLILFENIITSAGGRSPSLLPWITHLGGATQLVLERGPGQLNRDVGAAMFQIQMFKMIVYGMINGQAIPTLFEGAWKETGDHGDAAVQIMKLVSSCPALLERAKVLLGCDVLQGEDYFGDARWYMKENFSKLAGLVADIADTDETLKKWTKASIDSRSWIANNWSFFLAAHVVVNRLLEICLGHFSMWSSSLFSDPDDDFNPFSPTFSDSIPDLASFFDGLLLRRAQDAQKLLVDQICGLIPQALQLSSRYPDEPVASSGSPLVSYLMLWPLHVALHATSISVGKREWVKSILRFIAVHDGLQMADILVHEPYGLLDRLASLERYG</sequence>
<dbReference type="Proteomes" id="UP000799750">
    <property type="component" value="Unassembled WGS sequence"/>
</dbReference>
<evidence type="ECO:0000313" key="1">
    <source>
        <dbReference type="EMBL" id="KAF2501318.1"/>
    </source>
</evidence>
<dbReference type="PANTHER" id="PTHR38791">
    <property type="entry name" value="ZN(II)2CYS6 TRANSCRIPTION FACTOR (EUROFUNG)-RELATED-RELATED"/>
    <property type="match status" value="1"/>
</dbReference>
<dbReference type="InterPro" id="IPR021858">
    <property type="entry name" value="Fun_TF"/>
</dbReference>
<keyword evidence="2" id="KW-1185">Reference proteome</keyword>
<evidence type="ECO:0008006" key="3">
    <source>
        <dbReference type="Google" id="ProtNLM"/>
    </source>
</evidence>
<organism evidence="1 2">
    <name type="scientific">Lophium mytilinum</name>
    <dbReference type="NCBI Taxonomy" id="390894"/>
    <lineage>
        <taxon>Eukaryota</taxon>
        <taxon>Fungi</taxon>
        <taxon>Dikarya</taxon>
        <taxon>Ascomycota</taxon>
        <taxon>Pezizomycotina</taxon>
        <taxon>Dothideomycetes</taxon>
        <taxon>Pleosporomycetidae</taxon>
        <taxon>Mytilinidiales</taxon>
        <taxon>Mytilinidiaceae</taxon>
        <taxon>Lophium</taxon>
    </lineage>
</organism>
<protein>
    <recommendedName>
        <fullName evidence="3">C6 zinc finger domain-containing protein</fullName>
    </recommendedName>
</protein>
<accession>A0A6A6R989</accession>
<evidence type="ECO:0000313" key="2">
    <source>
        <dbReference type="Proteomes" id="UP000799750"/>
    </source>
</evidence>
<dbReference type="OrthoDB" id="4314040at2759"/>
<dbReference type="InterPro" id="IPR053175">
    <property type="entry name" value="DHMBA_Reg_Transcription_Factor"/>
</dbReference>